<proteinExistence type="predicted"/>
<accession>A0A2N0Q146</accession>
<dbReference type="InterPro" id="IPR003593">
    <property type="entry name" value="AAA+_ATPase"/>
</dbReference>
<dbReference type="Proteomes" id="UP000232722">
    <property type="component" value="Unassembled WGS sequence"/>
</dbReference>
<dbReference type="SUPFAM" id="SSF49452">
    <property type="entry name" value="Starch-binding domain-like"/>
    <property type="match status" value="1"/>
</dbReference>
<evidence type="ECO:0000313" key="3">
    <source>
        <dbReference type="Proteomes" id="UP000232722"/>
    </source>
</evidence>
<reference evidence="2 3" key="2">
    <citation type="submission" date="2017-09" db="EMBL/GenBank/DDBJ databases">
        <title>Extensive intraspecific genome diversity in a model arbuscular mycorrhizal fungus.</title>
        <authorList>
            <person name="Chen E.C."/>
            <person name="Morin E."/>
            <person name="Beaudet D."/>
            <person name="Noel J."/>
            <person name="Ndikumana S."/>
            <person name="Charron P."/>
            <person name="St-Onge C."/>
            <person name="Giorgi J."/>
            <person name="Grigoriev I.V."/>
            <person name="Roux C."/>
            <person name="Martin F.M."/>
            <person name="Corradi N."/>
        </authorList>
    </citation>
    <scope>NUCLEOTIDE SEQUENCE [LARGE SCALE GENOMIC DNA]</scope>
    <source>
        <strain evidence="2 3">A5</strain>
    </source>
</reference>
<feature type="domain" description="AAA+ ATPase" evidence="1">
    <location>
        <begin position="1681"/>
        <end position="1816"/>
    </location>
</feature>
<sequence length="2338" mass="270616">MSSETNKDGTVILLDKSTVETLSETSVQADDFEHQSQPESTNTENKNFFKGWKKTIFVDDSSNIKVTFHVYLPSFEFAEGYPIVVGNIEELGNWENPIVKLKQQEGDYLHFKSNYWYSDPISIPLDRFNNYEVKYKYAFFIPKPRIEGKSKFSLFTKPKSDEKKKYNDDDPDEGDLYSEENEQLRLLEKKTGFKFDIAQVFVIKTRRTEFRSLRDFVFTSIILNSITSDNFKDKIMEYQGLMDNFRNPVLHETDIDFISQNIQKTKSKEYEKRIFLCLLLGNYIHFRQESFGRFGLPNGFPIAQIIDTLEKFQSDLLPGEFYDALNITMTAAIRLNVINRSFDWLKLFKVASIIDPHFSFIEVIQDLKYSNDRMKNFLIEYTKSAKSIVNQIKNLSIYSNIGRWLFYNCNSFEILRFIWTDIIEHTTERDIQLIKYFCLRVEQLISSSHATSLNNYYRSGSYDSNDSNFIYEIYYYLSIIFPIVGKHAKIFKDLLDVAAGRAKNCALSNISNILTITPVISTLEKEIHDSYGEMVKELLKNYIHKIDNNVIRYLLQVCGCKNEVLNIQNGLSENIVYHVMTYLEAKDKIIKNNTNLSAVILKLLENYRFWSLIFNATGLVDNLYSHPYVKQVQGLIFKFDAVILREDITIRSLQEILEYDTKILHPFLNFSAKKEKISEDLIKNLRKNYHGYILKIEQLRSFYDNFCPIEKVKDVQNFLNDINNRNNNLGNLTLKETLADNHWNFHKKNIVTARKAHKWAKSHTFYNVFNNKLELESYEYELVTVEYIAQTLMPAVFIEYDQLCQQYKEWESLKCSEGILIWKNVKDIEKELNLISDYIQTEKSPKLIKTLEYLSLVPTQIERLQQLSIVVVMFKITHTKDDWLERIQLVLRDDYLWLGKLVNFFEIFNQHFGLINDDCWDLIKELSKASDFIVFLYKIAEHDIKNLINSVDESSDERLIQEDTVSSLIQVKQFLLPLLKSVERLSLKKFLIEISNITQQNAKLGSKVALCSSNNMALQNLYNSISNKEENTREKIRNAAKRGTYTFERDIKGDTCKVTLSYSTFTRGTTKPSYSLTDLHDLRERALLISKPSVKAKLPPKDKITINLEGNKYDDTLGKIGTILQEIFTTVPKEERQVKNIKERVISDVVYPGKLFVAACTDKFLVPNIIMSLYVNHECHPLPWQILICTASTTMEELAIFIKRCFFANKNGYKGTLFCLANLELLDFELQYNLVNLIRSMREHNDKFLLALICYREQELHHHILDQFSQDVHATNGLSGEAMKTLYHELCPNVMSISSELSGQGKTEYIRQYSFSKNLTPKTFLISDGIDFGTLVHRLKEFNLRPFESVHFNIISADRPGDVNMLLFELLTLGVVFCNMDIAFLPNTSIFIEVASTIGQHLLKSLPIAGYLRQTHLNWNIENLTVSQEINSPIQVVCHYLKALSEKAAINDKDIHFRSVEGTPDLQPLPVNECRNLIKDYLFVKNNKDIKDEREISSFRFVEIFVNVFADQLVRLSLSSYFKVENLKLMVDEKNIRSTLVQTLLSVSKDFATKSIATKTAQKENISTPDNENAALGTIVQWDDSNHLLVFFLSQTPDSICALYRDKEKVPKNVKTLLQSQYIGDKKLWDLDDYRNMNSKDLLSTLENLARKTMHIIDYPQYALSADNLIKMALILLRARANIPVIVCGEAGCGKTSLIGFLSKVVEVKFRALNLHAGITEETILFFMGESLKEADKGEIWLFFDEINTCNHIGLLADLIAHRMLNGKPIHHNIRLFAACNPYRIRTKTATEAGLLKPKESRFQEKSKLVYQVNPLPDQILDYVWDYGILKPAEEAKYIEIMVKELLKDLGHKVLSECLFFSQDFIRRTEESYSVSLRDVKRAIKLVKFFINSLKDRPPIKKYGKIIKYPVPSDITNNVRSYILALGLCYQSRLYEQQLRKEYRRRMSEIFKKHKFNITEERFDRIIREEQENYIDRMQCPPNTAKNEALLENVLVMIVCIFTKIPCFIIGAPGSSKSLAVRLINQNLRGVDSNDEYFRSLHQVYLIPHQGSSSSTSEGIHKVFEKAVNYQKTSSDEFPLLSVVLLDEVGLAEISPFNPLKVLHSLLEPSYPNTEPAVSCVAISNWRLDNSKSSRALLVQRPKFELNDLTETASRLLIKNENSPIKKASLQLLAQSYLNYEQRGQKLSNFHGLRDYYSLVKSLSQYNSLTPENIHLALTRNFGGIGNIEELVKDYFGLVIKNFNSSKEYDYKPIPIWDLINANLEDKDARHLMVIGKSDSIVNLLNYQLRKKGLDPVVILGSQFPEDQDDYSYSVLNRIMMCVETGRPLILTDLEIIY</sequence>
<evidence type="ECO:0000313" key="2">
    <source>
        <dbReference type="EMBL" id="PKC12765.1"/>
    </source>
</evidence>
<dbReference type="PANTHER" id="PTHR22605:SF1">
    <property type="entry name" value="RZ-TYPE DOMAIN-CONTAINING PROTEIN"/>
    <property type="match status" value="1"/>
</dbReference>
<dbReference type="VEuPathDB" id="FungiDB:RhiirA1_481352"/>
<dbReference type="GO" id="GO:0004842">
    <property type="term" value="F:ubiquitin-protein transferase activity"/>
    <property type="evidence" value="ECO:0007669"/>
    <property type="project" value="InterPro"/>
</dbReference>
<reference evidence="2 3" key="1">
    <citation type="submission" date="2016-04" db="EMBL/GenBank/DDBJ databases">
        <title>Genome analyses suggest a sexual origin of heterokaryosis in a supposedly ancient asexual fungus.</title>
        <authorList>
            <person name="Ropars J."/>
            <person name="Sedzielewska K."/>
            <person name="Noel J."/>
            <person name="Charron P."/>
            <person name="Farinelli L."/>
            <person name="Marton T."/>
            <person name="Kruger M."/>
            <person name="Pelin A."/>
            <person name="Brachmann A."/>
            <person name="Corradi N."/>
        </authorList>
    </citation>
    <scope>NUCLEOTIDE SEQUENCE [LARGE SCALE GENOMIC DNA]</scope>
    <source>
        <strain evidence="2 3">A5</strain>
    </source>
</reference>
<dbReference type="VEuPathDB" id="FungiDB:FUN_014642"/>
<dbReference type="SMART" id="SM00382">
    <property type="entry name" value="AAA"/>
    <property type="match status" value="2"/>
</dbReference>
<organism evidence="2 3">
    <name type="scientific">Rhizophagus irregularis</name>
    <dbReference type="NCBI Taxonomy" id="588596"/>
    <lineage>
        <taxon>Eukaryota</taxon>
        <taxon>Fungi</taxon>
        <taxon>Fungi incertae sedis</taxon>
        <taxon>Mucoromycota</taxon>
        <taxon>Glomeromycotina</taxon>
        <taxon>Glomeromycetes</taxon>
        <taxon>Glomerales</taxon>
        <taxon>Glomeraceae</taxon>
        <taxon>Rhizophagus</taxon>
    </lineage>
</organism>
<gene>
    <name evidence="2" type="ORF">RhiirA5_462531</name>
</gene>
<dbReference type="GO" id="GO:0016887">
    <property type="term" value="F:ATP hydrolysis activity"/>
    <property type="evidence" value="ECO:0007669"/>
    <property type="project" value="InterPro"/>
</dbReference>
<dbReference type="VEuPathDB" id="FungiDB:RhiirFUN_011790"/>
<dbReference type="CDD" id="cd00009">
    <property type="entry name" value="AAA"/>
    <property type="match status" value="1"/>
</dbReference>
<protein>
    <recommendedName>
        <fullName evidence="1">AAA+ ATPase domain-containing protein</fullName>
    </recommendedName>
</protein>
<feature type="domain" description="AAA+ ATPase" evidence="1">
    <location>
        <begin position="2003"/>
        <end position="2143"/>
    </location>
</feature>
<dbReference type="Gene3D" id="3.40.50.300">
    <property type="entry name" value="P-loop containing nucleotide triphosphate hydrolases"/>
    <property type="match status" value="1"/>
</dbReference>
<evidence type="ECO:0000259" key="1">
    <source>
        <dbReference type="SMART" id="SM00382"/>
    </source>
</evidence>
<dbReference type="EMBL" id="LLXJ01000229">
    <property type="protein sequence ID" value="PKC12765.1"/>
    <property type="molecule type" value="Genomic_DNA"/>
</dbReference>
<dbReference type="InterPro" id="IPR031248">
    <property type="entry name" value="RNF213"/>
</dbReference>
<comment type="caution">
    <text evidence="2">The sequence shown here is derived from an EMBL/GenBank/DDBJ whole genome shotgun (WGS) entry which is preliminary data.</text>
</comment>
<feature type="non-terminal residue" evidence="2">
    <location>
        <position position="2338"/>
    </location>
</feature>
<dbReference type="GO" id="GO:0030246">
    <property type="term" value="F:carbohydrate binding"/>
    <property type="evidence" value="ECO:0007669"/>
    <property type="project" value="InterPro"/>
</dbReference>
<dbReference type="VEuPathDB" id="FungiDB:RhiirA1_445005"/>
<dbReference type="PANTHER" id="PTHR22605">
    <property type="entry name" value="RZ-TYPE DOMAIN-CONTAINING PROTEIN"/>
    <property type="match status" value="1"/>
</dbReference>
<dbReference type="InterPro" id="IPR013784">
    <property type="entry name" value="Carb-bd-like_fold"/>
</dbReference>
<dbReference type="SUPFAM" id="SSF52540">
    <property type="entry name" value="P-loop containing nucleoside triphosphate hydrolases"/>
    <property type="match status" value="2"/>
</dbReference>
<dbReference type="InterPro" id="IPR027417">
    <property type="entry name" value="P-loop_NTPase"/>
</dbReference>
<dbReference type="VEuPathDB" id="FungiDB:RhiirA1_505922"/>
<name>A0A2N0Q146_9GLOM</name>